<reference evidence="3 4" key="1">
    <citation type="journal article" date="2010" name="BMC Genomics">
        <title>Genome analysis and comparative genomics of a Giardia intestinalis assemblage E isolate.</title>
        <authorList>
            <person name="Jerlstrom-Hultqvist J."/>
            <person name="Franzen O."/>
            <person name="Ankarklev J."/>
            <person name="Xu F."/>
            <person name="Nohynkova E."/>
            <person name="Andersson J.O."/>
            <person name="Svard S.G."/>
            <person name="Andersson B."/>
        </authorList>
    </citation>
    <scope>NUCLEOTIDE SEQUENCE [LARGE SCALE GENOMIC DNA]</scope>
    <source>
        <strain evidence="3 4">P15</strain>
    </source>
</reference>
<evidence type="ECO:0000313" key="3">
    <source>
        <dbReference type="EMBL" id="EFO61589.1"/>
    </source>
</evidence>
<dbReference type="EMBL" id="ACVC01000221">
    <property type="protein sequence ID" value="EFO61589.1"/>
    <property type="molecule type" value="Genomic_DNA"/>
</dbReference>
<dbReference type="OMA" id="LFCCRVY"/>
<dbReference type="AlphaFoldDB" id="E1F7I7"/>
<protein>
    <submittedName>
        <fullName evidence="3">Uncharacterized protein</fullName>
    </submittedName>
</protein>
<name>E1F7I7_GIAIA</name>
<keyword evidence="2" id="KW-1133">Transmembrane helix</keyword>
<sequence length="209" mass="21489">MSTVRTTTTTTRTTVVTSPGSSTSGRYPPNGPAHGGGGATGRPAGGSHSSGRSGGGRTRSSGGGGCNCGGAGGGSLAAAAHWLALASAIIIIVAWIFRFMIAGQGYNKAPAWFEFLLFLFLALMVILGGFGIGNLDEFLEEYLQLTISMLGKGVLLILFCCRVYADKWEWFTSGGSDSNRIFNTLASLLCCIAASLAILVLLVGLGVAK</sequence>
<evidence type="ECO:0000313" key="4">
    <source>
        <dbReference type="Proteomes" id="UP000008974"/>
    </source>
</evidence>
<feature type="transmembrane region" description="Helical" evidence="2">
    <location>
        <begin position="142"/>
        <end position="165"/>
    </location>
</feature>
<keyword evidence="2" id="KW-0812">Transmembrane</keyword>
<evidence type="ECO:0000256" key="2">
    <source>
        <dbReference type="SAM" id="Phobius"/>
    </source>
</evidence>
<organism evidence="3 4">
    <name type="scientific">Giardia intestinalis (strain P15)</name>
    <name type="common">Giardia lamblia</name>
    <dbReference type="NCBI Taxonomy" id="658858"/>
    <lineage>
        <taxon>Eukaryota</taxon>
        <taxon>Metamonada</taxon>
        <taxon>Diplomonadida</taxon>
        <taxon>Hexamitidae</taxon>
        <taxon>Giardiinae</taxon>
        <taxon>Giardia</taxon>
    </lineage>
</organism>
<dbReference type="VEuPathDB" id="GiardiaDB:GLP15_3556"/>
<feature type="transmembrane region" description="Helical" evidence="2">
    <location>
        <begin position="185"/>
        <end position="208"/>
    </location>
</feature>
<keyword evidence="2" id="KW-0472">Membrane</keyword>
<proteinExistence type="predicted"/>
<accession>E1F7I7</accession>
<dbReference type="OrthoDB" id="10265394at2759"/>
<feature type="compositionally biased region" description="Low complexity" evidence="1">
    <location>
        <begin position="1"/>
        <end position="28"/>
    </location>
</feature>
<feature type="compositionally biased region" description="Gly residues" evidence="1">
    <location>
        <begin position="52"/>
        <end position="62"/>
    </location>
</feature>
<comment type="caution">
    <text evidence="3">The sequence shown here is derived from an EMBL/GenBank/DDBJ whole genome shotgun (WGS) entry which is preliminary data.</text>
</comment>
<dbReference type="Proteomes" id="UP000008974">
    <property type="component" value="Unassembled WGS sequence"/>
</dbReference>
<feature type="region of interest" description="Disordered" evidence="1">
    <location>
        <begin position="1"/>
        <end position="62"/>
    </location>
</feature>
<feature type="transmembrane region" description="Helical" evidence="2">
    <location>
        <begin position="111"/>
        <end position="130"/>
    </location>
</feature>
<evidence type="ECO:0000256" key="1">
    <source>
        <dbReference type="SAM" id="MobiDB-lite"/>
    </source>
</evidence>
<gene>
    <name evidence="3" type="ORF">GLP15_3556</name>
</gene>
<feature type="compositionally biased region" description="Gly residues" evidence="1">
    <location>
        <begin position="33"/>
        <end position="44"/>
    </location>
</feature>
<feature type="transmembrane region" description="Helical" evidence="2">
    <location>
        <begin position="79"/>
        <end position="99"/>
    </location>
</feature>